<dbReference type="OrthoDB" id="6759337at2759"/>
<proteinExistence type="predicted"/>
<dbReference type="PANTHER" id="PTHR46601:SF1">
    <property type="entry name" value="ADF-H DOMAIN-CONTAINING PROTEIN"/>
    <property type="match status" value="1"/>
</dbReference>
<dbReference type="PANTHER" id="PTHR46601">
    <property type="entry name" value="ULP_PROTEASE DOMAIN-CONTAINING PROTEIN"/>
    <property type="match status" value="1"/>
</dbReference>
<evidence type="ECO:0000313" key="2">
    <source>
        <dbReference type="Proteomes" id="UP001153636"/>
    </source>
</evidence>
<dbReference type="EMBL" id="OV651822">
    <property type="protein sequence ID" value="CAH1100612.1"/>
    <property type="molecule type" value="Genomic_DNA"/>
</dbReference>
<reference evidence="1" key="1">
    <citation type="submission" date="2022-01" db="EMBL/GenBank/DDBJ databases">
        <authorList>
            <person name="King R."/>
        </authorList>
    </citation>
    <scope>NUCLEOTIDE SEQUENCE</scope>
</reference>
<protein>
    <submittedName>
        <fullName evidence="1">Uncharacterized protein</fullName>
    </submittedName>
</protein>
<keyword evidence="2" id="KW-1185">Reference proteome</keyword>
<dbReference type="Proteomes" id="UP001153636">
    <property type="component" value="Chromosome 10"/>
</dbReference>
<evidence type="ECO:0000313" key="1">
    <source>
        <dbReference type="EMBL" id="CAH1100612.1"/>
    </source>
</evidence>
<accession>A0A9P0G8J0</accession>
<name>A0A9P0G8J0_9CUCU</name>
<gene>
    <name evidence="1" type="ORF">PSYICH_LOCUS1757</name>
</gene>
<sequence>MVNKKNRVIRGMSKDVQLTVKENIPCSIGKLVQKLESFKEPFMKHVGRVKHQFHATRLQKENLQEQEILIYIDFSENYTAKYSEEMLSMHFGAPKNQFTLHTGFIYRHQGKPIGFCAITDNLQHDPPAI</sequence>
<dbReference type="AlphaFoldDB" id="A0A9P0G8J0"/>
<organism evidence="1 2">
    <name type="scientific">Psylliodes chrysocephalus</name>
    <dbReference type="NCBI Taxonomy" id="3402493"/>
    <lineage>
        <taxon>Eukaryota</taxon>
        <taxon>Metazoa</taxon>
        <taxon>Ecdysozoa</taxon>
        <taxon>Arthropoda</taxon>
        <taxon>Hexapoda</taxon>
        <taxon>Insecta</taxon>
        <taxon>Pterygota</taxon>
        <taxon>Neoptera</taxon>
        <taxon>Endopterygota</taxon>
        <taxon>Coleoptera</taxon>
        <taxon>Polyphaga</taxon>
        <taxon>Cucujiformia</taxon>
        <taxon>Chrysomeloidea</taxon>
        <taxon>Chrysomelidae</taxon>
        <taxon>Galerucinae</taxon>
        <taxon>Alticini</taxon>
        <taxon>Psylliodes</taxon>
    </lineage>
</organism>